<feature type="non-terminal residue" evidence="1">
    <location>
        <position position="1"/>
    </location>
</feature>
<protein>
    <submittedName>
        <fullName evidence="1">Uncharacterized protein</fullName>
    </submittedName>
</protein>
<dbReference type="EMBL" id="CP045906">
    <property type="protein sequence ID" value="QQP34604.1"/>
    <property type="molecule type" value="Genomic_DNA"/>
</dbReference>
<dbReference type="Proteomes" id="UP000595437">
    <property type="component" value="Chromosome 17"/>
</dbReference>
<proteinExistence type="predicted"/>
<reference evidence="2" key="1">
    <citation type="submission" date="2021-01" db="EMBL/GenBank/DDBJ databases">
        <title>Caligus Genome Assembly.</title>
        <authorList>
            <person name="Gallardo-Escarate C."/>
        </authorList>
    </citation>
    <scope>NUCLEOTIDE SEQUENCE [LARGE SCALE GENOMIC DNA]</scope>
</reference>
<name>A0A7T8GMJ6_CALRO</name>
<dbReference type="AlphaFoldDB" id="A0A7T8GMJ6"/>
<feature type="non-terminal residue" evidence="1">
    <location>
        <position position="68"/>
    </location>
</feature>
<accession>A0A7T8GMJ6</accession>
<organism evidence="1 2">
    <name type="scientific">Caligus rogercresseyi</name>
    <name type="common">Sea louse</name>
    <dbReference type="NCBI Taxonomy" id="217165"/>
    <lineage>
        <taxon>Eukaryota</taxon>
        <taxon>Metazoa</taxon>
        <taxon>Ecdysozoa</taxon>
        <taxon>Arthropoda</taxon>
        <taxon>Crustacea</taxon>
        <taxon>Multicrustacea</taxon>
        <taxon>Hexanauplia</taxon>
        <taxon>Copepoda</taxon>
        <taxon>Siphonostomatoida</taxon>
        <taxon>Caligidae</taxon>
        <taxon>Caligus</taxon>
    </lineage>
</organism>
<keyword evidence="2" id="KW-1185">Reference proteome</keyword>
<gene>
    <name evidence="1" type="ORF">FKW44_022546</name>
</gene>
<evidence type="ECO:0000313" key="1">
    <source>
        <dbReference type="EMBL" id="QQP34604.1"/>
    </source>
</evidence>
<evidence type="ECO:0000313" key="2">
    <source>
        <dbReference type="Proteomes" id="UP000595437"/>
    </source>
</evidence>
<sequence length="68" mass="7414">KESIDIIKAKELINIEELSAQLAAIKANFTAVVAAIAALEERLPLCESLGIVEKVRGELKTFASKLYQ</sequence>